<organism evidence="1 2">
    <name type="scientific">Bauhinia variegata</name>
    <name type="common">Purple orchid tree</name>
    <name type="synonym">Phanera variegata</name>
    <dbReference type="NCBI Taxonomy" id="167791"/>
    <lineage>
        <taxon>Eukaryota</taxon>
        <taxon>Viridiplantae</taxon>
        <taxon>Streptophyta</taxon>
        <taxon>Embryophyta</taxon>
        <taxon>Tracheophyta</taxon>
        <taxon>Spermatophyta</taxon>
        <taxon>Magnoliopsida</taxon>
        <taxon>eudicotyledons</taxon>
        <taxon>Gunneridae</taxon>
        <taxon>Pentapetalae</taxon>
        <taxon>rosids</taxon>
        <taxon>fabids</taxon>
        <taxon>Fabales</taxon>
        <taxon>Fabaceae</taxon>
        <taxon>Cercidoideae</taxon>
        <taxon>Cercideae</taxon>
        <taxon>Bauhiniinae</taxon>
        <taxon>Bauhinia</taxon>
    </lineage>
</organism>
<dbReference type="Proteomes" id="UP000828941">
    <property type="component" value="Chromosome 2"/>
</dbReference>
<sequence>MSQVCTSLRVRCRSDHLWARIIKEKWGRVIGDVAYKEWQWHLSIAKEENLLNQHIQNGSVRSVSGVWPNICLGSFLEDFRQLIICSRKNNIMMPMYISLESGKLWVPAQIYRELMLCNALLSYDSQTDTFQARQQTAGWHFLRKNISWDMVRLPPVETPFVLHVSDCLDDLKPGDHIEIQWRPSRENPYEMFVVEFRQYSLASSMRRIMLSRMNYGEQTHRSGGFYGGTRKLDSEEEKERWKKNFPLQNRVQHDS</sequence>
<protein>
    <submittedName>
        <fullName evidence="1">Uncharacterized protein</fullName>
    </submittedName>
</protein>
<accession>A0ACB9PX59</accession>
<evidence type="ECO:0000313" key="1">
    <source>
        <dbReference type="EMBL" id="KAI4353073.1"/>
    </source>
</evidence>
<keyword evidence="2" id="KW-1185">Reference proteome</keyword>
<dbReference type="EMBL" id="CM039427">
    <property type="protein sequence ID" value="KAI4353073.1"/>
    <property type="molecule type" value="Genomic_DNA"/>
</dbReference>
<evidence type="ECO:0000313" key="2">
    <source>
        <dbReference type="Proteomes" id="UP000828941"/>
    </source>
</evidence>
<comment type="caution">
    <text evidence="1">The sequence shown here is derived from an EMBL/GenBank/DDBJ whole genome shotgun (WGS) entry which is preliminary data.</text>
</comment>
<proteinExistence type="predicted"/>
<name>A0ACB9PX59_BAUVA</name>
<gene>
    <name evidence="1" type="ORF">L6164_002048</name>
</gene>
<reference evidence="1 2" key="1">
    <citation type="journal article" date="2022" name="DNA Res.">
        <title>Chromosomal-level genome assembly of the orchid tree Bauhinia variegata (Leguminosae; Cercidoideae) supports the allotetraploid origin hypothesis of Bauhinia.</title>
        <authorList>
            <person name="Zhong Y."/>
            <person name="Chen Y."/>
            <person name="Zheng D."/>
            <person name="Pang J."/>
            <person name="Liu Y."/>
            <person name="Luo S."/>
            <person name="Meng S."/>
            <person name="Qian L."/>
            <person name="Wei D."/>
            <person name="Dai S."/>
            <person name="Zhou R."/>
        </authorList>
    </citation>
    <scope>NUCLEOTIDE SEQUENCE [LARGE SCALE GENOMIC DNA]</scope>
    <source>
        <strain evidence="1">BV-YZ2020</strain>
    </source>
</reference>